<sequence>MKEAQRRLAITAWRQLFTLSEHRIDAEDRYYRLLKAADDMERDGLITSVEWRKLAQQAGTLFASRAECMLGSKATRQVKPE</sequence>
<protein>
    <submittedName>
        <fullName evidence="1">Uncharacterized protein</fullName>
    </submittedName>
</protein>
<gene>
    <name evidence="1" type="ORF">PS918_03480</name>
</gene>
<dbReference type="AlphaFoldDB" id="A0A5E7TCX9"/>
<dbReference type="OrthoDB" id="7004103at2"/>
<organism evidence="1 2">
    <name type="scientific">Pseudomonas fluorescens</name>
    <dbReference type="NCBI Taxonomy" id="294"/>
    <lineage>
        <taxon>Bacteria</taxon>
        <taxon>Pseudomonadati</taxon>
        <taxon>Pseudomonadota</taxon>
        <taxon>Gammaproteobacteria</taxon>
        <taxon>Pseudomonadales</taxon>
        <taxon>Pseudomonadaceae</taxon>
        <taxon>Pseudomonas</taxon>
    </lineage>
</organism>
<evidence type="ECO:0000313" key="1">
    <source>
        <dbReference type="EMBL" id="VVP93543.1"/>
    </source>
</evidence>
<evidence type="ECO:0000313" key="2">
    <source>
        <dbReference type="Proteomes" id="UP000326611"/>
    </source>
</evidence>
<dbReference type="EMBL" id="CABVIY010000004">
    <property type="protein sequence ID" value="VVP93543.1"/>
    <property type="molecule type" value="Genomic_DNA"/>
</dbReference>
<dbReference type="Proteomes" id="UP000326611">
    <property type="component" value="Unassembled WGS sequence"/>
</dbReference>
<name>A0A5E7TCX9_PSEFL</name>
<dbReference type="RefSeq" id="WP_150771507.1">
    <property type="nucleotide sequence ID" value="NZ_CABVIY010000004.1"/>
</dbReference>
<reference evidence="1 2" key="1">
    <citation type="submission" date="2019-09" db="EMBL/GenBank/DDBJ databases">
        <authorList>
            <person name="Chandra G."/>
            <person name="Truman W A."/>
        </authorList>
    </citation>
    <scope>NUCLEOTIDE SEQUENCE [LARGE SCALE GENOMIC DNA]</scope>
    <source>
        <strain evidence="1">PS918</strain>
    </source>
</reference>
<accession>A0A5E7TCX9</accession>
<proteinExistence type="predicted"/>